<feature type="compositionally biased region" description="Polar residues" evidence="1">
    <location>
        <begin position="37"/>
        <end position="58"/>
    </location>
</feature>
<keyword evidence="3" id="KW-1185">Reference proteome</keyword>
<dbReference type="AlphaFoldDB" id="A0A1B1U634"/>
<name>A0A1B1U634_9HELI</name>
<dbReference type="Proteomes" id="UP000092884">
    <property type="component" value="Chromosome"/>
</dbReference>
<proteinExistence type="predicted"/>
<evidence type="ECO:0000313" key="2">
    <source>
        <dbReference type="EMBL" id="ANV98210.1"/>
    </source>
</evidence>
<evidence type="ECO:0000256" key="1">
    <source>
        <dbReference type="SAM" id="MobiDB-lite"/>
    </source>
</evidence>
<protein>
    <submittedName>
        <fullName evidence="2">Uncharacterized protein</fullName>
    </submittedName>
</protein>
<feature type="compositionally biased region" description="Polar residues" evidence="1">
    <location>
        <begin position="68"/>
        <end position="91"/>
    </location>
</feature>
<gene>
    <name evidence="2" type="ORF">BBW65_05080</name>
</gene>
<dbReference type="EMBL" id="CP016503">
    <property type="protein sequence ID" value="ANV98210.1"/>
    <property type="molecule type" value="Genomic_DNA"/>
</dbReference>
<dbReference type="STRING" id="222136.BBW65_05080"/>
<accession>A0A1B1U634</accession>
<dbReference type="KEGG" id="het:BBW65_05080"/>
<sequence>MPRNKPPCPPYREKAKLDLVIRKCAFEKAISSKISSNLKNQESVLHSSQDSTTQQSPKSIEPLKPISKTESSQASRHWHTTFGNKFLQTPL</sequence>
<feature type="region of interest" description="Disordered" evidence="1">
    <location>
        <begin position="37"/>
        <end position="91"/>
    </location>
</feature>
<organism evidence="2 3">
    <name type="scientific">Helicobacter enhydrae</name>
    <dbReference type="NCBI Taxonomy" id="222136"/>
    <lineage>
        <taxon>Bacteria</taxon>
        <taxon>Pseudomonadati</taxon>
        <taxon>Campylobacterota</taxon>
        <taxon>Epsilonproteobacteria</taxon>
        <taxon>Campylobacterales</taxon>
        <taxon>Helicobacteraceae</taxon>
        <taxon>Helicobacter</taxon>
    </lineage>
</organism>
<reference evidence="3" key="1">
    <citation type="submission" date="2016-07" db="EMBL/GenBank/DDBJ databases">
        <authorList>
            <person name="Florea S."/>
            <person name="Webb J.S."/>
            <person name="Jaromczyk J."/>
            <person name="Schardl C.L."/>
        </authorList>
    </citation>
    <scope>NUCLEOTIDE SEQUENCE [LARGE SCALE GENOMIC DNA]</scope>
    <source>
        <strain evidence="3">MIT 01-6242</strain>
    </source>
</reference>
<evidence type="ECO:0000313" key="3">
    <source>
        <dbReference type="Proteomes" id="UP000092884"/>
    </source>
</evidence>